<organism evidence="5 6">
    <name type="scientific">Spiroplasma chrysopicola DF-1</name>
    <dbReference type="NCBI Taxonomy" id="1276227"/>
    <lineage>
        <taxon>Bacteria</taxon>
        <taxon>Bacillati</taxon>
        <taxon>Mycoplasmatota</taxon>
        <taxon>Mollicutes</taxon>
        <taxon>Entomoplasmatales</taxon>
        <taxon>Spiroplasmataceae</taxon>
        <taxon>Spiroplasma</taxon>
    </lineage>
</organism>
<reference evidence="5 6" key="1">
    <citation type="journal article" date="2013" name="Genome Biol. Evol.">
        <title>Complete genomes of two dipteran-associated spiroplasmas provided insights into the origin, dynamics, and impacts of viral invasion in spiroplasma.</title>
        <authorList>
            <person name="Ku C."/>
            <person name="Lo W.S."/>
            <person name="Chen L.L."/>
            <person name="Kuo C.H."/>
        </authorList>
    </citation>
    <scope>NUCLEOTIDE SEQUENCE [LARGE SCALE GENOMIC DNA]</scope>
    <source>
        <strain evidence="5 6">DF-1</strain>
    </source>
</reference>
<dbReference type="SUPFAM" id="SSF50249">
    <property type="entry name" value="Nucleic acid-binding proteins"/>
    <property type="match status" value="1"/>
</dbReference>
<evidence type="ECO:0000256" key="2">
    <source>
        <dbReference type="ARBA" id="ARBA00022884"/>
    </source>
</evidence>
<dbReference type="InterPro" id="IPR012340">
    <property type="entry name" value="NA-bd_OB-fold"/>
</dbReference>
<dbReference type="Proteomes" id="UP000013964">
    <property type="component" value="Chromosome"/>
</dbReference>
<proteinExistence type="predicted"/>
<evidence type="ECO:0000256" key="1">
    <source>
        <dbReference type="ARBA" id="ARBA00022555"/>
    </source>
</evidence>
<dbReference type="RefSeq" id="WP_016339263.1">
    <property type="nucleotide sequence ID" value="NC_021280.1"/>
</dbReference>
<name>R4U265_9MOLU</name>
<sequence length="209" mass="23527">MNKKTIGLFYNLGFDTLFGYVKGFDHKNFTQDGDLIIFYDEENEFVGFNLLNASKKITSFLYNGINSDNVPLIAELGSVLKLKSGLWEQYNQEPQFLVGEINSCVHHPNSDKLSICQVNTGEKIEQIVCGAPNCDQDQKVVVATIAAIMPNLMKIVPSELRGEQSNGMLCSERELGIASDNLVKGLLILDQQQYHTGNSFWKEYYNEQN</sequence>
<dbReference type="eggNOG" id="COG0073">
    <property type="taxonomic scope" value="Bacteria"/>
</dbReference>
<dbReference type="STRING" id="1276227.SCHRY_v1c08690"/>
<dbReference type="InterPro" id="IPR002547">
    <property type="entry name" value="tRNA-bd_dom"/>
</dbReference>
<dbReference type="KEGG" id="scr:SCHRY_v1c08690"/>
<dbReference type="PATRIC" id="fig|1276227.3.peg.876"/>
<dbReference type="Pfam" id="PF01588">
    <property type="entry name" value="tRNA_bind"/>
    <property type="match status" value="1"/>
</dbReference>
<dbReference type="EMBL" id="CP005077">
    <property type="protein sequence ID" value="AGM25442.1"/>
    <property type="molecule type" value="Genomic_DNA"/>
</dbReference>
<feature type="domain" description="TRNA-binding" evidence="4">
    <location>
        <begin position="90"/>
        <end position="201"/>
    </location>
</feature>
<dbReference type="AlphaFoldDB" id="R4U265"/>
<evidence type="ECO:0000313" key="5">
    <source>
        <dbReference type="EMBL" id="AGM25442.1"/>
    </source>
</evidence>
<evidence type="ECO:0000259" key="4">
    <source>
        <dbReference type="PROSITE" id="PS50886"/>
    </source>
</evidence>
<dbReference type="CDD" id="cd02796">
    <property type="entry name" value="tRNA_bind_bactPheRS"/>
    <property type="match status" value="1"/>
</dbReference>
<dbReference type="Gene3D" id="2.40.50.140">
    <property type="entry name" value="Nucleic acid-binding proteins"/>
    <property type="match status" value="1"/>
</dbReference>
<dbReference type="NCBIfam" id="NF045760">
    <property type="entry name" value="YtpR"/>
    <property type="match status" value="1"/>
</dbReference>
<dbReference type="HOGENOM" id="CLU_098250_0_0_14"/>
<accession>R4U265</accession>
<dbReference type="InterPro" id="IPR037154">
    <property type="entry name" value="YtpR-like_sf"/>
</dbReference>
<dbReference type="FunFam" id="2.40.50.140:FF:000045">
    <property type="entry name" value="Phenylalanine--tRNA ligase beta subunit"/>
    <property type="match status" value="1"/>
</dbReference>
<dbReference type="InterPro" id="IPR033714">
    <property type="entry name" value="tRNA_bind_bactPheRS"/>
</dbReference>
<gene>
    <name evidence="5" type="ORF">SCHRY_v1c08690</name>
</gene>
<keyword evidence="6" id="KW-1185">Reference proteome</keyword>
<dbReference type="Gene3D" id="3.30.1940.10">
    <property type="entry name" value="YtpR-like"/>
    <property type="match status" value="1"/>
</dbReference>
<keyword evidence="1 3" id="KW-0820">tRNA-binding</keyword>
<keyword evidence="2 3" id="KW-0694">RNA-binding</keyword>
<evidence type="ECO:0000313" key="6">
    <source>
        <dbReference type="Proteomes" id="UP000013964"/>
    </source>
</evidence>
<protein>
    <submittedName>
        <fullName evidence="5">Putative tRNA-binding protein</fullName>
    </submittedName>
</protein>
<evidence type="ECO:0000256" key="3">
    <source>
        <dbReference type="PROSITE-ProRule" id="PRU00209"/>
    </source>
</evidence>
<dbReference type="PROSITE" id="PS50886">
    <property type="entry name" value="TRBD"/>
    <property type="match status" value="1"/>
</dbReference>
<dbReference type="OrthoDB" id="9805455at2"/>
<dbReference type="GO" id="GO:0000049">
    <property type="term" value="F:tRNA binding"/>
    <property type="evidence" value="ECO:0007669"/>
    <property type="project" value="UniProtKB-UniRule"/>
</dbReference>